<dbReference type="Proteomes" id="UP001283341">
    <property type="component" value="Unassembled WGS sequence"/>
</dbReference>
<dbReference type="AlphaFoldDB" id="A0AAE0HS44"/>
<comment type="caution">
    <text evidence="3">The sequence shown here is derived from an EMBL/GenBank/DDBJ whole genome shotgun (WGS) entry which is preliminary data.</text>
</comment>
<evidence type="ECO:0000313" key="4">
    <source>
        <dbReference type="Proteomes" id="UP001283341"/>
    </source>
</evidence>
<feature type="transmembrane region" description="Helical" evidence="2">
    <location>
        <begin position="93"/>
        <end position="116"/>
    </location>
</feature>
<evidence type="ECO:0000256" key="1">
    <source>
        <dbReference type="SAM" id="MobiDB-lite"/>
    </source>
</evidence>
<keyword evidence="2" id="KW-0472">Membrane</keyword>
<name>A0AAE0HS44_9PEZI</name>
<feature type="compositionally biased region" description="Pro residues" evidence="1">
    <location>
        <begin position="123"/>
        <end position="139"/>
    </location>
</feature>
<organism evidence="3 4">
    <name type="scientific">Apodospora peruviana</name>
    <dbReference type="NCBI Taxonomy" id="516989"/>
    <lineage>
        <taxon>Eukaryota</taxon>
        <taxon>Fungi</taxon>
        <taxon>Dikarya</taxon>
        <taxon>Ascomycota</taxon>
        <taxon>Pezizomycotina</taxon>
        <taxon>Sordariomycetes</taxon>
        <taxon>Sordariomycetidae</taxon>
        <taxon>Sordariales</taxon>
        <taxon>Lasiosphaeriaceae</taxon>
        <taxon>Apodospora</taxon>
    </lineage>
</organism>
<reference evidence="3" key="2">
    <citation type="submission" date="2023-06" db="EMBL/GenBank/DDBJ databases">
        <authorList>
            <consortium name="Lawrence Berkeley National Laboratory"/>
            <person name="Haridas S."/>
            <person name="Hensen N."/>
            <person name="Bonometti L."/>
            <person name="Westerberg I."/>
            <person name="Brannstrom I.O."/>
            <person name="Guillou S."/>
            <person name="Cros-Aarteil S."/>
            <person name="Calhoun S."/>
            <person name="Kuo A."/>
            <person name="Mondo S."/>
            <person name="Pangilinan J."/>
            <person name="Riley R."/>
            <person name="Labutti K."/>
            <person name="Andreopoulos B."/>
            <person name="Lipzen A."/>
            <person name="Chen C."/>
            <person name="Yanf M."/>
            <person name="Daum C."/>
            <person name="Ng V."/>
            <person name="Clum A."/>
            <person name="Steindorff A."/>
            <person name="Ohm R."/>
            <person name="Martin F."/>
            <person name="Silar P."/>
            <person name="Natvig D."/>
            <person name="Lalanne C."/>
            <person name="Gautier V."/>
            <person name="Ament-Velasquez S.L."/>
            <person name="Kruys A."/>
            <person name="Hutchinson M.I."/>
            <person name="Powell A.J."/>
            <person name="Barry K."/>
            <person name="Miller A.N."/>
            <person name="Grigoriev I.V."/>
            <person name="Debuchy R."/>
            <person name="Gladieux P."/>
            <person name="Thoren M.H."/>
            <person name="Johannesson H."/>
        </authorList>
    </citation>
    <scope>NUCLEOTIDE SEQUENCE</scope>
    <source>
        <strain evidence="3">CBS 118394</strain>
    </source>
</reference>
<gene>
    <name evidence="3" type="ORF">B0H66DRAFT_644842</name>
</gene>
<keyword evidence="2" id="KW-1133">Transmembrane helix</keyword>
<dbReference type="EMBL" id="JAUEDM010000011">
    <property type="protein sequence ID" value="KAK3311888.1"/>
    <property type="molecule type" value="Genomic_DNA"/>
</dbReference>
<keyword evidence="2" id="KW-0812">Transmembrane</keyword>
<keyword evidence="4" id="KW-1185">Reference proteome</keyword>
<accession>A0AAE0HS44</accession>
<proteinExistence type="predicted"/>
<protein>
    <submittedName>
        <fullName evidence="3">Uncharacterized protein</fullName>
    </submittedName>
</protein>
<evidence type="ECO:0000256" key="2">
    <source>
        <dbReference type="SAM" id="Phobius"/>
    </source>
</evidence>
<reference evidence="3" key="1">
    <citation type="journal article" date="2023" name="Mol. Phylogenet. Evol.">
        <title>Genome-scale phylogeny and comparative genomics of the fungal order Sordariales.</title>
        <authorList>
            <person name="Hensen N."/>
            <person name="Bonometti L."/>
            <person name="Westerberg I."/>
            <person name="Brannstrom I.O."/>
            <person name="Guillou S."/>
            <person name="Cros-Aarteil S."/>
            <person name="Calhoun S."/>
            <person name="Haridas S."/>
            <person name="Kuo A."/>
            <person name="Mondo S."/>
            <person name="Pangilinan J."/>
            <person name="Riley R."/>
            <person name="LaButti K."/>
            <person name="Andreopoulos B."/>
            <person name="Lipzen A."/>
            <person name="Chen C."/>
            <person name="Yan M."/>
            <person name="Daum C."/>
            <person name="Ng V."/>
            <person name="Clum A."/>
            <person name="Steindorff A."/>
            <person name="Ohm R.A."/>
            <person name="Martin F."/>
            <person name="Silar P."/>
            <person name="Natvig D.O."/>
            <person name="Lalanne C."/>
            <person name="Gautier V."/>
            <person name="Ament-Velasquez S.L."/>
            <person name="Kruys A."/>
            <person name="Hutchinson M.I."/>
            <person name="Powell A.J."/>
            <person name="Barry K."/>
            <person name="Miller A.N."/>
            <person name="Grigoriev I.V."/>
            <person name="Debuchy R."/>
            <person name="Gladieux P."/>
            <person name="Hiltunen Thoren M."/>
            <person name="Johannesson H."/>
        </authorList>
    </citation>
    <scope>NUCLEOTIDE SEQUENCE</scope>
    <source>
        <strain evidence="3">CBS 118394</strain>
    </source>
</reference>
<evidence type="ECO:0000313" key="3">
    <source>
        <dbReference type="EMBL" id="KAK3311888.1"/>
    </source>
</evidence>
<feature type="region of interest" description="Disordered" evidence="1">
    <location>
        <begin position="119"/>
        <end position="144"/>
    </location>
</feature>
<sequence length="283" mass="31611">MEAWKTGDPAFLNHPVAALSATALRWGLEPFPHNLVTDNDLEPWPNNTYYPCTYDNDQLCSEPLNCQNISCLIVVENSGLTTTGPANSNIVNLAHGIVTLVVILATIAAAMCLELFKPRERPPPPPEPAPPRVRVPDPQPRADRLDERIGYGYTRQVRPVDRHAELYTSHGDKSKEIARVTGLLREMFALDLSIWSMKGSTVLEKDLQEVEMMKQKSNAIFRDLRNIVQEWNDEEVVSWTDNEKAQVHQIREVVLGFPANRYGTTQGCQHHGVAPVSSHGGTT</sequence>